<evidence type="ECO:0000256" key="5">
    <source>
        <dbReference type="ARBA" id="ARBA00022692"/>
    </source>
</evidence>
<evidence type="ECO:0000256" key="7">
    <source>
        <dbReference type="ARBA" id="ARBA00023136"/>
    </source>
</evidence>
<evidence type="ECO:0000256" key="2">
    <source>
        <dbReference type="ARBA" id="ARBA00009261"/>
    </source>
</evidence>
<keyword evidence="6 8" id="KW-1133">Transmembrane helix</keyword>
<evidence type="ECO:0000256" key="1">
    <source>
        <dbReference type="ARBA" id="ARBA00004651"/>
    </source>
</evidence>
<gene>
    <name evidence="9" type="ORF">FCL42_16105</name>
</gene>
<dbReference type="PRINTS" id="PR00175">
    <property type="entry name" value="NAALASMPORT"/>
</dbReference>
<evidence type="ECO:0000256" key="8">
    <source>
        <dbReference type="RuleBase" id="RU363064"/>
    </source>
</evidence>
<dbReference type="Proteomes" id="UP000305675">
    <property type="component" value="Unassembled WGS sequence"/>
</dbReference>
<sequence>MQAINDLLLMLDGVLGSAPWFPWVLLGVGLFFTVYLGFPQIRYFGRAWGIVTGKYTDKKAPGDTSHFQALSTALSGTVGTGNIGGVGLAIFLGGPAALFWMWMTAFLGMTTKFVEVTLSHKYREQTEDGTMAGGPMYFMDKGLNMKWLAVIFAFATIVSSFGTGNMPQVNNIAVSMEATFGIAPMVTGGVLSILLALVILGGISRIAKVTSTLVPAMSVIYVIGALAVIFYNIDNLLPSMAAVFADAFTGSAATGGFLGATFAYAFNRGVNRGLFSNEAGQGSAPIAHASAKGHEPVSEGMVSILEPFIDTIIVCTLTGMVILSSGVWTEKHHNSFQQADIEYVQGHYTDSNDGDRQQLFNYLVGKDSEVETYNGVIVVRDGEAVNEDFTIVAARSVAEEVTYAVKGFPFTGNLEIANGKPVDLDVTISGLSLIHSAELTTKAFTKGYFGEYGQYVVSIGLLLFAFSTAIAWSYYGDRAVTYLFGSRWVLTYRVFYVAGFMVAAVADTTVVWNLAAVSIVLMTLPNLFGILLLSKEMKQTVTSYFAKGGAGQPSPNGDKQPD</sequence>
<keyword evidence="7 8" id="KW-0472">Membrane</keyword>
<evidence type="ECO:0000256" key="3">
    <source>
        <dbReference type="ARBA" id="ARBA00022448"/>
    </source>
</evidence>
<dbReference type="GO" id="GO:0005886">
    <property type="term" value="C:plasma membrane"/>
    <property type="evidence" value="ECO:0007669"/>
    <property type="project" value="UniProtKB-SubCell"/>
</dbReference>
<feature type="transmembrane region" description="Helical" evidence="8">
    <location>
        <begin position="20"/>
        <end position="38"/>
    </location>
</feature>
<dbReference type="GO" id="GO:0005283">
    <property type="term" value="F:amino acid:sodium symporter activity"/>
    <property type="evidence" value="ECO:0007669"/>
    <property type="project" value="InterPro"/>
</dbReference>
<dbReference type="PANTHER" id="PTHR30330:SF3">
    <property type="entry name" value="TRANSCRIPTIONAL REGULATOR, LRP FAMILY"/>
    <property type="match status" value="1"/>
</dbReference>
<dbReference type="AlphaFoldDB" id="A0A4U1BKW4"/>
<organism evidence="9 10">
    <name type="scientific">Ferrimonas aestuarii</name>
    <dbReference type="NCBI Taxonomy" id="2569539"/>
    <lineage>
        <taxon>Bacteria</taxon>
        <taxon>Pseudomonadati</taxon>
        <taxon>Pseudomonadota</taxon>
        <taxon>Gammaproteobacteria</taxon>
        <taxon>Alteromonadales</taxon>
        <taxon>Ferrimonadaceae</taxon>
        <taxon>Ferrimonas</taxon>
    </lineage>
</organism>
<keyword evidence="5 8" id="KW-0812">Transmembrane</keyword>
<comment type="caution">
    <text evidence="9">The sequence shown here is derived from an EMBL/GenBank/DDBJ whole genome shotgun (WGS) entry which is preliminary data.</text>
</comment>
<feature type="transmembrane region" description="Helical" evidence="8">
    <location>
        <begin position="239"/>
        <end position="266"/>
    </location>
</feature>
<keyword evidence="10" id="KW-1185">Reference proteome</keyword>
<reference evidence="9 10" key="1">
    <citation type="submission" date="2019-04" db="EMBL/GenBank/DDBJ databases">
        <authorList>
            <person name="Hwang J.C."/>
        </authorList>
    </citation>
    <scope>NUCLEOTIDE SEQUENCE [LARGE SCALE GENOMIC DNA]</scope>
    <source>
        <strain evidence="9 10">IMCC35002</strain>
    </source>
</reference>
<name>A0A4U1BKW4_9GAMM</name>
<feature type="transmembrane region" description="Helical" evidence="8">
    <location>
        <begin position="512"/>
        <end position="533"/>
    </location>
</feature>
<accession>A0A4U1BKW4</accession>
<feature type="transmembrane region" description="Helical" evidence="8">
    <location>
        <begin position="455"/>
        <end position="476"/>
    </location>
</feature>
<evidence type="ECO:0000313" key="9">
    <source>
        <dbReference type="EMBL" id="TKB52830.1"/>
    </source>
</evidence>
<feature type="transmembrane region" description="Helical" evidence="8">
    <location>
        <begin position="178"/>
        <end position="200"/>
    </location>
</feature>
<feature type="transmembrane region" description="Helical" evidence="8">
    <location>
        <begin position="147"/>
        <end position="166"/>
    </location>
</feature>
<evidence type="ECO:0000313" key="10">
    <source>
        <dbReference type="Proteomes" id="UP000305675"/>
    </source>
</evidence>
<keyword evidence="4" id="KW-1003">Cell membrane</keyword>
<dbReference type="EMBL" id="SWCJ01000014">
    <property type="protein sequence ID" value="TKB52830.1"/>
    <property type="molecule type" value="Genomic_DNA"/>
</dbReference>
<dbReference type="PANTHER" id="PTHR30330">
    <property type="entry name" value="AGSS FAMILY TRANSPORTER, SODIUM-ALANINE"/>
    <property type="match status" value="1"/>
</dbReference>
<protein>
    <submittedName>
        <fullName evidence="9">Amino acid carrier protein</fullName>
    </submittedName>
</protein>
<dbReference type="InterPro" id="IPR001463">
    <property type="entry name" value="Na/Ala_symport"/>
</dbReference>
<keyword evidence="8" id="KW-0997">Cell inner membrane</keyword>
<comment type="similarity">
    <text evidence="2 8">Belongs to the alanine or glycine:cation symporter (AGCS) (TC 2.A.25) family.</text>
</comment>
<comment type="subcellular location">
    <subcellularLocation>
        <location evidence="8">Cell inner membrane</location>
        <topology evidence="8">Multi-pass membrane protein</topology>
    </subcellularLocation>
    <subcellularLocation>
        <location evidence="1">Cell membrane</location>
        <topology evidence="1">Multi-pass membrane protein</topology>
    </subcellularLocation>
</comment>
<evidence type="ECO:0000256" key="4">
    <source>
        <dbReference type="ARBA" id="ARBA00022475"/>
    </source>
</evidence>
<dbReference type="PROSITE" id="PS00873">
    <property type="entry name" value="NA_ALANINE_SYMP"/>
    <property type="match status" value="1"/>
</dbReference>
<feature type="transmembrane region" description="Helical" evidence="8">
    <location>
        <begin position="488"/>
        <end position="506"/>
    </location>
</feature>
<feature type="transmembrane region" description="Helical" evidence="8">
    <location>
        <begin position="212"/>
        <end position="233"/>
    </location>
</feature>
<proteinExistence type="inferred from homology"/>
<dbReference type="OrthoDB" id="9806926at2"/>
<keyword evidence="8" id="KW-0769">Symport</keyword>
<feature type="transmembrane region" description="Helical" evidence="8">
    <location>
        <begin position="69"/>
        <end position="91"/>
    </location>
</feature>
<dbReference type="RefSeq" id="WP_136864453.1">
    <property type="nucleotide sequence ID" value="NZ_SWCJ01000014.1"/>
</dbReference>
<dbReference type="Pfam" id="PF01235">
    <property type="entry name" value="Na_Ala_symp"/>
    <property type="match status" value="1"/>
</dbReference>
<dbReference type="NCBIfam" id="TIGR00835">
    <property type="entry name" value="agcS"/>
    <property type="match status" value="1"/>
</dbReference>
<keyword evidence="3 8" id="KW-0813">Transport</keyword>
<evidence type="ECO:0000256" key="6">
    <source>
        <dbReference type="ARBA" id="ARBA00022989"/>
    </source>
</evidence>